<comment type="similarity">
    <text evidence="1">Belongs to the isochorismatase family.</text>
</comment>
<dbReference type="STRING" id="5601.A0A0D2FW41"/>
<proteinExistence type="inferred from homology"/>
<dbReference type="GO" id="GO:0016787">
    <property type="term" value="F:hydrolase activity"/>
    <property type="evidence" value="ECO:0007669"/>
    <property type="project" value="UniProtKB-KW"/>
</dbReference>
<dbReference type="Pfam" id="PF00857">
    <property type="entry name" value="Isochorismatase"/>
    <property type="match status" value="1"/>
</dbReference>
<dbReference type="SUPFAM" id="SSF52499">
    <property type="entry name" value="Isochorismatase-like hydrolases"/>
    <property type="match status" value="1"/>
</dbReference>
<dbReference type="HOGENOM" id="CLU_068979_8_2_1"/>
<organism evidence="4 5">
    <name type="scientific">Phialophora macrospora</name>
    <dbReference type="NCBI Taxonomy" id="1851006"/>
    <lineage>
        <taxon>Eukaryota</taxon>
        <taxon>Fungi</taxon>
        <taxon>Dikarya</taxon>
        <taxon>Ascomycota</taxon>
        <taxon>Pezizomycotina</taxon>
        <taxon>Eurotiomycetes</taxon>
        <taxon>Chaetothyriomycetidae</taxon>
        <taxon>Chaetothyriales</taxon>
        <taxon>Herpotrichiellaceae</taxon>
        <taxon>Phialophora</taxon>
    </lineage>
</organism>
<dbReference type="CDD" id="cd00431">
    <property type="entry name" value="cysteine_hydrolases"/>
    <property type="match status" value="1"/>
</dbReference>
<gene>
    <name evidence="4" type="ORF">PV04_09162</name>
</gene>
<dbReference type="InterPro" id="IPR036380">
    <property type="entry name" value="Isochorismatase-like_sf"/>
</dbReference>
<dbReference type="AlphaFoldDB" id="A0A0D2FW41"/>
<evidence type="ECO:0000259" key="3">
    <source>
        <dbReference type="Pfam" id="PF00857"/>
    </source>
</evidence>
<name>A0A0D2FW41_9EURO</name>
<evidence type="ECO:0000256" key="1">
    <source>
        <dbReference type="ARBA" id="ARBA00006336"/>
    </source>
</evidence>
<evidence type="ECO:0000313" key="5">
    <source>
        <dbReference type="Proteomes" id="UP000054266"/>
    </source>
</evidence>
<evidence type="ECO:0000256" key="2">
    <source>
        <dbReference type="ARBA" id="ARBA00022801"/>
    </source>
</evidence>
<keyword evidence="5" id="KW-1185">Reference proteome</keyword>
<protein>
    <recommendedName>
        <fullName evidence="3">Isochorismatase-like domain-containing protein</fullName>
    </recommendedName>
</protein>
<dbReference type="InterPro" id="IPR000868">
    <property type="entry name" value="Isochorismatase-like_dom"/>
</dbReference>
<accession>A0A0D2FW41</accession>
<dbReference type="Gene3D" id="3.40.50.850">
    <property type="entry name" value="Isochorismatase-like"/>
    <property type="match status" value="1"/>
</dbReference>
<dbReference type="InterPro" id="IPR050272">
    <property type="entry name" value="Isochorismatase-like_hydrls"/>
</dbReference>
<dbReference type="PANTHER" id="PTHR43540:SF16">
    <property type="entry name" value="ISOCHORISMATASE-LIKE DOMAIN-CONTAINING PROTEIN"/>
    <property type="match status" value="1"/>
</dbReference>
<evidence type="ECO:0000313" key="4">
    <source>
        <dbReference type="EMBL" id="KIW64209.1"/>
    </source>
</evidence>
<dbReference type="EMBL" id="KN846961">
    <property type="protein sequence ID" value="KIW64209.1"/>
    <property type="molecule type" value="Genomic_DNA"/>
</dbReference>
<reference evidence="4 5" key="1">
    <citation type="submission" date="2015-01" db="EMBL/GenBank/DDBJ databases">
        <title>The Genome Sequence of Capronia semiimmersa CBS27337.</title>
        <authorList>
            <consortium name="The Broad Institute Genomics Platform"/>
            <person name="Cuomo C."/>
            <person name="de Hoog S."/>
            <person name="Gorbushina A."/>
            <person name="Stielow B."/>
            <person name="Teixiera M."/>
            <person name="Abouelleil A."/>
            <person name="Chapman S.B."/>
            <person name="Priest M."/>
            <person name="Young S.K."/>
            <person name="Wortman J."/>
            <person name="Nusbaum C."/>
            <person name="Birren B."/>
        </authorList>
    </citation>
    <scope>NUCLEOTIDE SEQUENCE [LARGE SCALE GENOMIC DNA]</scope>
    <source>
        <strain evidence="4 5">CBS 27337</strain>
    </source>
</reference>
<dbReference type="Proteomes" id="UP000054266">
    <property type="component" value="Unassembled WGS sequence"/>
</dbReference>
<keyword evidence="2" id="KW-0378">Hydrolase</keyword>
<dbReference type="PANTHER" id="PTHR43540">
    <property type="entry name" value="PEROXYUREIDOACRYLATE/UREIDOACRYLATE AMIDOHYDROLASE-RELATED"/>
    <property type="match status" value="1"/>
</dbReference>
<feature type="domain" description="Isochorismatase-like" evidence="3">
    <location>
        <begin position="36"/>
        <end position="222"/>
    </location>
</feature>
<sequence length="236" mass="26545">MPITGQYARALVLRKLGHDLLSLFSNTRNTMTQRRALVLVDPLNDFFHPDGKLYPLLKESLETTNTAANIRHLLEGTRAARIPIYYGLHQINKAGTYAGWLHMRSNHIRNRDKGVFVGWGAEIVEGMGPNVNNGDVVVSRHWNSSSFKNTDLDYQLRQREITHLIFAGMVANTCLEATAREATELGYRVTILSDCTAGFSNKLKEAAEVVWPTLFEEVTTSKQWLASLDGEMKARV</sequence>